<reference evidence="1 2" key="1">
    <citation type="submission" date="2018-11" db="EMBL/GenBank/DDBJ databases">
        <title>Draft genome of Simplicispira Flexivirga sp. BO-16.</title>
        <authorList>
            <person name="Im W.T."/>
        </authorList>
    </citation>
    <scope>NUCLEOTIDE SEQUENCE [LARGE SCALE GENOMIC DNA]</scope>
    <source>
        <strain evidence="1 2">BO-16</strain>
    </source>
</reference>
<dbReference type="Proteomes" id="UP000271678">
    <property type="component" value="Unassembled WGS sequence"/>
</dbReference>
<dbReference type="Gene3D" id="3.30.460.10">
    <property type="entry name" value="Beta Polymerase, domain 2"/>
    <property type="match status" value="1"/>
</dbReference>
<dbReference type="GO" id="GO:0016740">
    <property type="term" value="F:transferase activity"/>
    <property type="evidence" value="ECO:0007669"/>
    <property type="project" value="UniProtKB-KW"/>
</dbReference>
<name>A0A3M9M1F7_9MICO</name>
<protein>
    <submittedName>
        <fullName evidence="1">Nucleotidyltransferase domain-containing protein</fullName>
    </submittedName>
</protein>
<accession>A0A3M9M1F7</accession>
<keyword evidence="1" id="KW-0808">Transferase</keyword>
<gene>
    <name evidence="1" type="ORF">EFY87_17505</name>
</gene>
<keyword evidence="2" id="KW-1185">Reference proteome</keyword>
<proteinExistence type="predicted"/>
<evidence type="ECO:0000313" key="1">
    <source>
        <dbReference type="EMBL" id="RNI18358.1"/>
    </source>
</evidence>
<comment type="caution">
    <text evidence="1">The sequence shown here is derived from an EMBL/GenBank/DDBJ whole genome shotgun (WGS) entry which is preliminary data.</text>
</comment>
<organism evidence="1 2">
    <name type="scientific">Flexivirga caeni</name>
    <dbReference type="NCBI Taxonomy" id="2294115"/>
    <lineage>
        <taxon>Bacteria</taxon>
        <taxon>Bacillati</taxon>
        <taxon>Actinomycetota</taxon>
        <taxon>Actinomycetes</taxon>
        <taxon>Micrococcales</taxon>
        <taxon>Dermacoccaceae</taxon>
        <taxon>Flexivirga</taxon>
    </lineage>
</organism>
<dbReference type="SUPFAM" id="SSF81301">
    <property type="entry name" value="Nucleotidyltransferase"/>
    <property type="match status" value="1"/>
</dbReference>
<dbReference type="EMBL" id="RJJQ01000022">
    <property type="protein sequence ID" value="RNI18358.1"/>
    <property type="molecule type" value="Genomic_DNA"/>
</dbReference>
<dbReference type="OrthoDB" id="9776406at2"/>
<sequence length="266" mass="28992">MTTTAREFADRATAWAADQPSVRAVVVFGSVAQGVDNDFSDLDLILVAEPGRRAELWDARAAIAAAVMGTAPAYVQEPSWQGDFRYQVWDDELHELDLTIAEESVGVFGGIARGFVVLLDRANVEEQLTQAVASWSPPEFDAAALDSFTWPWLLGLQARLRHGERFAVRAGVVDTLMGRVVPMLGGEWHSAETQLSAADMERVHDALPQSAEVAELSRSLRETALVYDWALDRWAERTGNDRPSSPLAALAHARLADPAAAIPSDE</sequence>
<dbReference type="RefSeq" id="WP_123272781.1">
    <property type="nucleotide sequence ID" value="NZ_RJJQ01000022.1"/>
</dbReference>
<evidence type="ECO:0000313" key="2">
    <source>
        <dbReference type="Proteomes" id="UP000271678"/>
    </source>
</evidence>
<dbReference type="AlphaFoldDB" id="A0A3M9M1F7"/>
<dbReference type="CDD" id="cd05403">
    <property type="entry name" value="NT_KNTase_like"/>
    <property type="match status" value="1"/>
</dbReference>
<dbReference type="InterPro" id="IPR043519">
    <property type="entry name" value="NT_sf"/>
</dbReference>